<dbReference type="AlphaFoldDB" id="A0A927MEK9"/>
<reference evidence="1" key="1">
    <citation type="submission" date="2020-10" db="EMBL/GenBank/DDBJ databases">
        <title>Genomic Encyclopedia of Type Strains, Phase IV (KMG-IV): sequencing the most valuable type-strain genomes for metagenomic binning, comparative biology and taxonomic classification.</title>
        <authorList>
            <person name="Goeker M."/>
        </authorList>
    </citation>
    <scope>NUCLEOTIDE SEQUENCE</scope>
    <source>
        <strain evidence="1">DSM 13886</strain>
    </source>
</reference>
<name>A0A927MEK9_9BACL</name>
<gene>
    <name evidence="1" type="ORF">H4683_000277</name>
</gene>
<organism evidence="1 2">
    <name type="scientific">Sporosarcina limicola</name>
    <dbReference type="NCBI Taxonomy" id="34101"/>
    <lineage>
        <taxon>Bacteria</taxon>
        <taxon>Bacillati</taxon>
        <taxon>Bacillota</taxon>
        <taxon>Bacilli</taxon>
        <taxon>Bacillales</taxon>
        <taxon>Caryophanaceae</taxon>
        <taxon>Sporosarcina</taxon>
    </lineage>
</organism>
<dbReference type="RefSeq" id="WP_192597024.1">
    <property type="nucleotide sequence ID" value="NZ_JADBEL010000001.1"/>
</dbReference>
<dbReference type="Proteomes" id="UP000658225">
    <property type="component" value="Unassembled WGS sequence"/>
</dbReference>
<sequence length="321" mass="37380">MLKGEWKYENLERGDYTYFEDWMRFSFILANYVKEIDKPLKLYISVPSNLLFSYFFILGALDHDFKNPSRDALLQQYLTLQKGQRVLYKTSKGWVAHSVIEVSKMPGSETRAIVVKDRLNAINYIPETRWFDYLRIHDDGITTVRNTRLVRSVDSITENIKLKNLYTEEKLQLLMMQNTPQTYLFANKKEWIGSLSSIQLEAEGEVFQLNDLVFDGTEGTFKNISFIEQSFSIPIPNEAIAVFIGSGHSLRKMDYFDGGKSVFIVDQHDSEDKFEDLQFKIEQDFLLGQSRSVNKEILDYMDDNQVEIPKGVEIFAWLSQS</sequence>
<keyword evidence="2" id="KW-1185">Reference proteome</keyword>
<protein>
    <submittedName>
        <fullName evidence="1">Uncharacterized protein</fullName>
    </submittedName>
</protein>
<evidence type="ECO:0000313" key="1">
    <source>
        <dbReference type="EMBL" id="MBE1553208.1"/>
    </source>
</evidence>
<proteinExistence type="predicted"/>
<accession>A0A927MEK9</accession>
<comment type="caution">
    <text evidence="1">The sequence shown here is derived from an EMBL/GenBank/DDBJ whole genome shotgun (WGS) entry which is preliminary data.</text>
</comment>
<evidence type="ECO:0000313" key="2">
    <source>
        <dbReference type="Proteomes" id="UP000658225"/>
    </source>
</evidence>
<dbReference type="EMBL" id="JADBEL010000001">
    <property type="protein sequence ID" value="MBE1553208.1"/>
    <property type="molecule type" value="Genomic_DNA"/>
</dbReference>